<dbReference type="EMBL" id="SRLO01000550">
    <property type="protein sequence ID" value="TNN52342.1"/>
    <property type="molecule type" value="Genomic_DNA"/>
</dbReference>
<dbReference type="Gene3D" id="1.10.437.10">
    <property type="entry name" value="Blc2-like"/>
    <property type="match status" value="1"/>
</dbReference>
<evidence type="ECO:0000256" key="1">
    <source>
        <dbReference type="SAM" id="MobiDB-lite"/>
    </source>
</evidence>
<dbReference type="InterPro" id="IPR036834">
    <property type="entry name" value="Bcl-2-like_sf"/>
</dbReference>
<comment type="caution">
    <text evidence="2">The sequence shown here is derived from an EMBL/GenBank/DDBJ whole genome shotgun (WGS) entry which is preliminary data.</text>
</comment>
<evidence type="ECO:0000313" key="3">
    <source>
        <dbReference type="Proteomes" id="UP000314294"/>
    </source>
</evidence>
<dbReference type="SUPFAM" id="SSF56854">
    <property type="entry name" value="Bcl-2 inhibitors of programmed cell death"/>
    <property type="match status" value="1"/>
</dbReference>
<name>A0A4Z2GI43_9TELE</name>
<evidence type="ECO:0000313" key="2">
    <source>
        <dbReference type="EMBL" id="TNN52342.1"/>
    </source>
</evidence>
<dbReference type="Proteomes" id="UP000314294">
    <property type="component" value="Unassembled WGS sequence"/>
</dbReference>
<dbReference type="AlphaFoldDB" id="A0A4Z2GI43"/>
<organism evidence="2 3">
    <name type="scientific">Liparis tanakae</name>
    <name type="common">Tanaka's snailfish</name>
    <dbReference type="NCBI Taxonomy" id="230148"/>
    <lineage>
        <taxon>Eukaryota</taxon>
        <taxon>Metazoa</taxon>
        <taxon>Chordata</taxon>
        <taxon>Craniata</taxon>
        <taxon>Vertebrata</taxon>
        <taxon>Euteleostomi</taxon>
        <taxon>Actinopterygii</taxon>
        <taxon>Neopterygii</taxon>
        <taxon>Teleostei</taxon>
        <taxon>Neoteleostei</taxon>
        <taxon>Acanthomorphata</taxon>
        <taxon>Eupercaria</taxon>
        <taxon>Perciformes</taxon>
        <taxon>Cottioidei</taxon>
        <taxon>Cottales</taxon>
        <taxon>Liparidae</taxon>
        <taxon>Liparis</taxon>
    </lineage>
</organism>
<reference evidence="2 3" key="1">
    <citation type="submission" date="2019-03" db="EMBL/GenBank/DDBJ databases">
        <title>First draft genome of Liparis tanakae, snailfish: a comprehensive survey of snailfish specific genes.</title>
        <authorList>
            <person name="Kim W."/>
            <person name="Song I."/>
            <person name="Jeong J.-H."/>
            <person name="Kim D."/>
            <person name="Kim S."/>
            <person name="Ryu S."/>
            <person name="Song J.Y."/>
            <person name="Lee S.K."/>
        </authorList>
    </citation>
    <scope>NUCLEOTIDE SEQUENCE [LARGE SCALE GENOMIC DNA]</scope>
    <source>
        <tissue evidence="2">Muscle</tissue>
    </source>
</reference>
<proteinExistence type="predicted"/>
<dbReference type="GO" id="GO:0042981">
    <property type="term" value="P:regulation of apoptotic process"/>
    <property type="evidence" value="ECO:0007669"/>
    <property type="project" value="InterPro"/>
</dbReference>
<feature type="region of interest" description="Disordered" evidence="1">
    <location>
        <begin position="1"/>
        <end position="31"/>
    </location>
</feature>
<sequence length="105" mass="11555">MADRGEAGGKDGDDREPQGAEGGEDVVDDPIMEQGAVVLRGYVVALINAEEPTRHLSSEQLGGRPNELQDPQVKEVVEQLLKIADEMNRNAELQRYARRLSVTQQ</sequence>
<feature type="compositionally biased region" description="Basic and acidic residues" evidence="1">
    <location>
        <begin position="1"/>
        <end position="18"/>
    </location>
</feature>
<accession>A0A4Z2GI43</accession>
<protein>
    <submittedName>
        <fullName evidence="2">Uncharacterized protein</fullName>
    </submittedName>
</protein>
<dbReference type="OrthoDB" id="6020735at2759"/>
<gene>
    <name evidence="2" type="ORF">EYF80_037425</name>
</gene>
<feature type="compositionally biased region" description="Acidic residues" evidence="1">
    <location>
        <begin position="22"/>
        <end position="31"/>
    </location>
</feature>
<keyword evidence="3" id="KW-1185">Reference proteome</keyword>